<evidence type="ECO:0000313" key="2">
    <source>
        <dbReference type="Proteomes" id="UP000278627"/>
    </source>
</evidence>
<organism evidence="3">
    <name type="scientific">Brugia pahangi</name>
    <name type="common">Filarial nematode worm</name>
    <dbReference type="NCBI Taxonomy" id="6280"/>
    <lineage>
        <taxon>Eukaryota</taxon>
        <taxon>Metazoa</taxon>
        <taxon>Ecdysozoa</taxon>
        <taxon>Nematoda</taxon>
        <taxon>Chromadorea</taxon>
        <taxon>Rhabditida</taxon>
        <taxon>Spirurina</taxon>
        <taxon>Spiruromorpha</taxon>
        <taxon>Filarioidea</taxon>
        <taxon>Onchocercidae</taxon>
        <taxon>Brugia</taxon>
    </lineage>
</organism>
<proteinExistence type="predicted"/>
<dbReference type="Proteomes" id="UP000278627">
    <property type="component" value="Unassembled WGS sequence"/>
</dbReference>
<evidence type="ECO:0000313" key="1">
    <source>
        <dbReference type="EMBL" id="VDN81478.1"/>
    </source>
</evidence>
<reference evidence="1 2" key="2">
    <citation type="submission" date="2018-11" db="EMBL/GenBank/DDBJ databases">
        <authorList>
            <consortium name="Pathogen Informatics"/>
        </authorList>
    </citation>
    <scope>NUCLEOTIDE SEQUENCE [LARGE SCALE GENOMIC DNA]</scope>
</reference>
<keyword evidence="2" id="KW-1185">Reference proteome</keyword>
<dbReference type="AlphaFoldDB" id="A0A0N4SXA0"/>
<dbReference type="STRING" id="6280.A0A0N4SXA0"/>
<accession>A0A0N4SXA0</accession>
<dbReference type="EMBL" id="UZAD01000012">
    <property type="protein sequence ID" value="VDN81478.1"/>
    <property type="molecule type" value="Genomic_DNA"/>
</dbReference>
<name>A0A0N4SXA0_BRUPA</name>
<gene>
    <name evidence="1" type="ORF">BPAG_LOCUS292</name>
</gene>
<dbReference type="WBParaSite" id="BPAG_0000029101-mRNA-1">
    <property type="protein sequence ID" value="BPAG_0000029101-mRNA-1"/>
    <property type="gene ID" value="BPAG_0000029101"/>
</dbReference>
<evidence type="ECO:0000313" key="3">
    <source>
        <dbReference type="WBParaSite" id="BPAG_0000029101-mRNA-1"/>
    </source>
</evidence>
<sequence>MEVSTVDHLTNDLQTKVGPIVAGYGQINNVNSNITQTETAIFRTTFRRNVPDIDQFWKLELIDNYETNQSYDKTIREQLACDMIEDVTTEMDQEGIIRYLPHHEILTLNKETTKLGVVYDI</sequence>
<reference evidence="3" key="1">
    <citation type="submission" date="2017-02" db="UniProtKB">
        <authorList>
            <consortium name="WormBaseParasite"/>
        </authorList>
    </citation>
    <scope>IDENTIFICATION</scope>
</reference>
<protein>
    <submittedName>
        <fullName evidence="3">Structural protein</fullName>
    </submittedName>
</protein>